<feature type="non-terminal residue" evidence="7">
    <location>
        <position position="270"/>
    </location>
</feature>
<dbReference type="InterPro" id="IPR006124">
    <property type="entry name" value="Metalloenzyme"/>
</dbReference>
<keyword evidence="5" id="KW-0324">Glycolysis</keyword>
<dbReference type="InterPro" id="IPR004456">
    <property type="entry name" value="Pglycerate_mutase_ApgM"/>
</dbReference>
<evidence type="ECO:0000256" key="4">
    <source>
        <dbReference type="ARBA" id="ARBA00005524"/>
    </source>
</evidence>
<dbReference type="SUPFAM" id="SSF53649">
    <property type="entry name" value="Alkaline phosphatase-like"/>
    <property type="match status" value="1"/>
</dbReference>
<proteinExistence type="inferred from homology"/>
<feature type="domain" description="Metalloenzyme" evidence="6">
    <location>
        <begin position="17"/>
        <end position="263"/>
    </location>
</feature>
<dbReference type="GO" id="GO:0004619">
    <property type="term" value="F:phosphoglycerate mutase activity"/>
    <property type="evidence" value="ECO:0007669"/>
    <property type="project" value="UniProtKB-EC"/>
</dbReference>
<dbReference type="GO" id="GO:0006096">
    <property type="term" value="P:glycolytic process"/>
    <property type="evidence" value="ECO:0007669"/>
    <property type="project" value="UniProtKB-KW"/>
</dbReference>
<protein>
    <recommendedName>
        <fullName evidence="6">Metalloenzyme domain-containing protein</fullName>
    </recommendedName>
</protein>
<dbReference type="Gene3D" id="3.40.720.10">
    <property type="entry name" value="Alkaline Phosphatase, subunit A"/>
    <property type="match status" value="2"/>
</dbReference>
<evidence type="ECO:0000259" key="6">
    <source>
        <dbReference type="Pfam" id="PF01676"/>
    </source>
</evidence>
<dbReference type="GO" id="GO:0046872">
    <property type="term" value="F:metal ion binding"/>
    <property type="evidence" value="ECO:0007669"/>
    <property type="project" value="InterPro"/>
</dbReference>
<dbReference type="EMBL" id="UINC01093432">
    <property type="protein sequence ID" value="SVC47857.1"/>
    <property type="molecule type" value="Genomic_DNA"/>
</dbReference>
<evidence type="ECO:0000313" key="7">
    <source>
        <dbReference type="EMBL" id="SVC47857.1"/>
    </source>
</evidence>
<comment type="similarity">
    <text evidence="4">Belongs to the BPG-independent phosphoglycerate mutase family. A-PGAM subfamily.</text>
</comment>
<dbReference type="AlphaFoldDB" id="A0A382MJD8"/>
<dbReference type="PANTHER" id="PTHR31209">
    <property type="entry name" value="COFACTOR-INDEPENDENT PHOSPHOGLYCERATE MUTASE"/>
    <property type="match status" value="1"/>
</dbReference>
<evidence type="ECO:0000256" key="1">
    <source>
        <dbReference type="ARBA" id="ARBA00000370"/>
    </source>
</evidence>
<comment type="pathway">
    <text evidence="3">Carbohydrate degradation.</text>
</comment>
<gene>
    <name evidence="7" type="ORF">METZ01_LOCUS300711</name>
</gene>
<name>A0A382MJD8_9ZZZZ</name>
<dbReference type="Pfam" id="PF01676">
    <property type="entry name" value="Metalloenzyme"/>
    <property type="match status" value="1"/>
</dbReference>
<evidence type="ECO:0000256" key="5">
    <source>
        <dbReference type="ARBA" id="ARBA00023152"/>
    </source>
</evidence>
<dbReference type="PANTHER" id="PTHR31209:SF0">
    <property type="entry name" value="METALLOENZYME DOMAIN-CONTAINING PROTEIN"/>
    <property type="match status" value="1"/>
</dbReference>
<evidence type="ECO:0000256" key="3">
    <source>
        <dbReference type="ARBA" id="ARBA00004921"/>
    </source>
</evidence>
<organism evidence="7">
    <name type="scientific">marine metagenome</name>
    <dbReference type="NCBI Taxonomy" id="408172"/>
    <lineage>
        <taxon>unclassified sequences</taxon>
        <taxon>metagenomes</taxon>
        <taxon>ecological metagenomes</taxon>
    </lineage>
</organism>
<comment type="function">
    <text evidence="2">Catalyzes the interconversion of 2-phosphoglycerate and 3-phosphoglycerate.</text>
</comment>
<comment type="catalytic activity">
    <reaction evidence="1">
        <text>(2R)-2-phosphoglycerate = (2R)-3-phosphoglycerate</text>
        <dbReference type="Rhea" id="RHEA:15901"/>
        <dbReference type="ChEBI" id="CHEBI:58272"/>
        <dbReference type="ChEBI" id="CHEBI:58289"/>
        <dbReference type="EC" id="5.4.2.12"/>
    </reaction>
</comment>
<reference evidence="7" key="1">
    <citation type="submission" date="2018-05" db="EMBL/GenBank/DDBJ databases">
        <authorList>
            <person name="Lanie J.A."/>
            <person name="Ng W.-L."/>
            <person name="Kazmierczak K.M."/>
            <person name="Andrzejewski T.M."/>
            <person name="Davidsen T.M."/>
            <person name="Wayne K.J."/>
            <person name="Tettelin H."/>
            <person name="Glass J.I."/>
            <person name="Rusch D."/>
            <person name="Podicherti R."/>
            <person name="Tsui H.-C.T."/>
            <person name="Winkler M.E."/>
        </authorList>
    </citation>
    <scope>NUCLEOTIDE SEQUENCE</scope>
</reference>
<accession>A0A382MJD8</accession>
<dbReference type="InterPro" id="IPR017850">
    <property type="entry name" value="Alkaline_phosphatase_core_sf"/>
</dbReference>
<sequence>MIDIHELHDSLQRTDSKIVMLVVDGLGGLPRESDKRSELQVAHIPNLDNLARASACGLTIPVLQGIAPGSGPGHLALFGYDPFKHIIGRGALEAIGVDGVDFVEGDIVARGNFCTVDANNKLVDRRAGRIPSSESEGLCANLDQIEIAGIELQIYHVKDYRFVLRLRGKHLSDRLTETDPQRTGVAPLLVKARDPKAEVTAKAANQFIEQAKTVLSNENKANMVLLRGFSGMPSLPSFSDCLKLKAASIAAYPMYKGLTRICGMDVIPSG</sequence>
<dbReference type="Pfam" id="PF10143">
    <property type="entry name" value="PhosphMutase"/>
    <property type="match status" value="1"/>
</dbReference>
<evidence type="ECO:0000256" key="2">
    <source>
        <dbReference type="ARBA" id="ARBA00002315"/>
    </source>
</evidence>